<dbReference type="InterPro" id="IPR046335">
    <property type="entry name" value="LacI/GalR-like_sensor"/>
</dbReference>
<comment type="caution">
    <text evidence="5">The sequence shown here is derived from an EMBL/GenBank/DDBJ whole genome shotgun (WGS) entry which is preliminary data.</text>
</comment>
<accession>A0ABU5N7L9</accession>
<dbReference type="GO" id="GO:0003677">
    <property type="term" value="F:DNA binding"/>
    <property type="evidence" value="ECO:0007669"/>
    <property type="project" value="UniProtKB-KW"/>
</dbReference>
<keyword evidence="1" id="KW-0805">Transcription regulation</keyword>
<dbReference type="PANTHER" id="PTHR30146">
    <property type="entry name" value="LACI-RELATED TRANSCRIPTIONAL REPRESSOR"/>
    <property type="match status" value="1"/>
</dbReference>
<dbReference type="InterPro" id="IPR010982">
    <property type="entry name" value="Lambda_DNA-bd_dom_sf"/>
</dbReference>
<dbReference type="Gene3D" id="3.40.50.2300">
    <property type="match status" value="2"/>
</dbReference>
<dbReference type="RefSeq" id="WP_194424547.1">
    <property type="nucleotide sequence ID" value="NZ_BAAAPT010000002.1"/>
</dbReference>
<evidence type="ECO:0000256" key="3">
    <source>
        <dbReference type="ARBA" id="ARBA00023163"/>
    </source>
</evidence>
<protein>
    <submittedName>
        <fullName evidence="5">LacI family DNA-binding transcriptional regulator</fullName>
    </submittedName>
</protein>
<dbReference type="PROSITE" id="PS50932">
    <property type="entry name" value="HTH_LACI_2"/>
    <property type="match status" value="1"/>
</dbReference>
<dbReference type="SUPFAM" id="SSF47413">
    <property type="entry name" value="lambda repressor-like DNA-binding domains"/>
    <property type="match status" value="1"/>
</dbReference>
<dbReference type="Pfam" id="PF00356">
    <property type="entry name" value="LacI"/>
    <property type="match status" value="1"/>
</dbReference>
<dbReference type="SMART" id="SM00354">
    <property type="entry name" value="HTH_LACI"/>
    <property type="match status" value="1"/>
</dbReference>
<feature type="domain" description="HTH lacI-type" evidence="4">
    <location>
        <begin position="5"/>
        <end position="59"/>
    </location>
</feature>
<dbReference type="CDD" id="cd01392">
    <property type="entry name" value="HTH_LacI"/>
    <property type="match status" value="1"/>
</dbReference>
<dbReference type="PANTHER" id="PTHR30146:SF109">
    <property type="entry name" value="HTH-TYPE TRANSCRIPTIONAL REGULATOR GALS"/>
    <property type="match status" value="1"/>
</dbReference>
<organism evidence="5 6">
    <name type="scientific">Microbacterium aquimaris</name>
    <dbReference type="NCBI Taxonomy" id="459816"/>
    <lineage>
        <taxon>Bacteria</taxon>
        <taxon>Bacillati</taxon>
        <taxon>Actinomycetota</taxon>
        <taxon>Actinomycetes</taxon>
        <taxon>Micrococcales</taxon>
        <taxon>Microbacteriaceae</taxon>
        <taxon>Microbacterium</taxon>
    </lineage>
</organism>
<evidence type="ECO:0000256" key="2">
    <source>
        <dbReference type="ARBA" id="ARBA00023125"/>
    </source>
</evidence>
<dbReference type="EMBL" id="JAWJYN010000002">
    <property type="protein sequence ID" value="MDZ8162052.1"/>
    <property type="molecule type" value="Genomic_DNA"/>
</dbReference>
<reference evidence="5 6" key="1">
    <citation type="submission" date="2023-10" db="EMBL/GenBank/DDBJ databases">
        <title>Microbacterium xanthum sp. nov., isolated from seaweed.</title>
        <authorList>
            <person name="Lee S.D."/>
        </authorList>
    </citation>
    <scope>NUCLEOTIDE SEQUENCE [LARGE SCALE GENOMIC DNA]</scope>
    <source>
        <strain evidence="5 6">KCTC 19124</strain>
    </source>
</reference>
<evidence type="ECO:0000313" key="6">
    <source>
        <dbReference type="Proteomes" id="UP001291912"/>
    </source>
</evidence>
<evidence type="ECO:0000313" key="5">
    <source>
        <dbReference type="EMBL" id="MDZ8162052.1"/>
    </source>
</evidence>
<dbReference type="Pfam" id="PF13377">
    <property type="entry name" value="Peripla_BP_3"/>
    <property type="match status" value="1"/>
</dbReference>
<evidence type="ECO:0000259" key="4">
    <source>
        <dbReference type="PROSITE" id="PS50932"/>
    </source>
</evidence>
<dbReference type="SUPFAM" id="SSF53822">
    <property type="entry name" value="Periplasmic binding protein-like I"/>
    <property type="match status" value="1"/>
</dbReference>
<dbReference type="InterPro" id="IPR000843">
    <property type="entry name" value="HTH_LacI"/>
</dbReference>
<keyword evidence="6" id="KW-1185">Reference proteome</keyword>
<dbReference type="InterPro" id="IPR028082">
    <property type="entry name" value="Peripla_BP_I"/>
</dbReference>
<dbReference type="Proteomes" id="UP001291912">
    <property type="component" value="Unassembled WGS sequence"/>
</dbReference>
<gene>
    <name evidence="5" type="ORF">R2Q92_09375</name>
</gene>
<sequence>MSRAPRLQDVAAVAGVSVSLVSSFINTPHKVGKQSAERIAKAIEELKFVPNDAARQLRRGGSRMVAFVAYDIADPNFSRIAQGAQARAAAAGLQLVLADTSGQVETERAYIAMFEEQRVRGVLLSPAQHPEEYLESLETRGIPAVLVDHRPPSQNCSAVRFDNHQGGVLASSHLLGAGRRRLVVVGGDRAIPQVGERLRGAAEVVATFSGAQMRFVPTATRGVAAGRESAGEILAAGPMPDAVLCINDLIAIGLMQELTAAGVRIPDDVAVVGYNNIASEVSNVTDLSSIEHPHRALGGSAVELLLDELEGRSSTESRQIVFPPSLVVRGSSTSSPTETA</sequence>
<dbReference type="Gene3D" id="1.10.260.40">
    <property type="entry name" value="lambda repressor-like DNA-binding domains"/>
    <property type="match status" value="1"/>
</dbReference>
<name>A0ABU5N7L9_9MICO</name>
<keyword evidence="2 5" id="KW-0238">DNA-binding</keyword>
<evidence type="ECO:0000256" key="1">
    <source>
        <dbReference type="ARBA" id="ARBA00023015"/>
    </source>
</evidence>
<proteinExistence type="predicted"/>
<keyword evidence="3" id="KW-0804">Transcription</keyword>